<accession>A0A518DNR6</accession>
<dbReference type="Proteomes" id="UP000317648">
    <property type="component" value="Chromosome"/>
</dbReference>
<dbReference type="GO" id="GO:0009055">
    <property type="term" value="F:electron transfer activity"/>
    <property type="evidence" value="ECO:0007669"/>
    <property type="project" value="InterPro"/>
</dbReference>
<dbReference type="EMBL" id="CP036433">
    <property type="protein sequence ID" value="QDU93443.1"/>
    <property type="molecule type" value="Genomic_DNA"/>
</dbReference>
<proteinExistence type="predicted"/>
<name>A0A518DNR6_9BACT</name>
<dbReference type="Pfam" id="PF07583">
    <property type="entry name" value="PSCyt2"/>
    <property type="match status" value="1"/>
</dbReference>
<evidence type="ECO:0000256" key="1">
    <source>
        <dbReference type="SAM" id="MobiDB-lite"/>
    </source>
</evidence>
<feature type="domain" description="Cytochrome C Planctomycete-type" evidence="4">
    <location>
        <begin position="53"/>
        <end position="110"/>
    </location>
</feature>
<dbReference type="GO" id="GO:0020037">
    <property type="term" value="F:heme binding"/>
    <property type="evidence" value="ECO:0007669"/>
    <property type="project" value="InterPro"/>
</dbReference>
<dbReference type="KEGG" id="lcre:Pla8534_12230"/>
<feature type="domain" description="DUF1549" evidence="2">
    <location>
        <begin position="174"/>
        <end position="383"/>
    </location>
</feature>
<dbReference type="InterPro" id="IPR011429">
    <property type="entry name" value="Cyt_c_Planctomycete-type"/>
</dbReference>
<evidence type="ECO:0000259" key="3">
    <source>
        <dbReference type="Pfam" id="PF07587"/>
    </source>
</evidence>
<dbReference type="OrthoDB" id="127107at2"/>
<keyword evidence="6" id="KW-1185">Reference proteome</keyword>
<evidence type="ECO:0000259" key="4">
    <source>
        <dbReference type="Pfam" id="PF07635"/>
    </source>
</evidence>
<dbReference type="InterPro" id="IPR022655">
    <property type="entry name" value="DUF1553"/>
</dbReference>
<organism evidence="5 6">
    <name type="scientific">Lignipirellula cremea</name>
    <dbReference type="NCBI Taxonomy" id="2528010"/>
    <lineage>
        <taxon>Bacteria</taxon>
        <taxon>Pseudomonadati</taxon>
        <taxon>Planctomycetota</taxon>
        <taxon>Planctomycetia</taxon>
        <taxon>Pirellulales</taxon>
        <taxon>Pirellulaceae</taxon>
        <taxon>Lignipirellula</taxon>
    </lineage>
</organism>
<dbReference type="Pfam" id="PF07587">
    <property type="entry name" value="PSD1"/>
    <property type="match status" value="1"/>
</dbReference>
<dbReference type="SUPFAM" id="SSF46626">
    <property type="entry name" value="Cytochrome c"/>
    <property type="match status" value="1"/>
</dbReference>
<reference evidence="5 6" key="1">
    <citation type="submission" date="2019-02" db="EMBL/GenBank/DDBJ databases">
        <title>Deep-cultivation of Planctomycetes and their phenomic and genomic characterization uncovers novel biology.</title>
        <authorList>
            <person name="Wiegand S."/>
            <person name="Jogler M."/>
            <person name="Boedeker C."/>
            <person name="Pinto D."/>
            <person name="Vollmers J."/>
            <person name="Rivas-Marin E."/>
            <person name="Kohn T."/>
            <person name="Peeters S.H."/>
            <person name="Heuer A."/>
            <person name="Rast P."/>
            <person name="Oberbeckmann S."/>
            <person name="Bunk B."/>
            <person name="Jeske O."/>
            <person name="Meyerdierks A."/>
            <person name="Storesund J.E."/>
            <person name="Kallscheuer N."/>
            <person name="Luecker S."/>
            <person name="Lage O.M."/>
            <person name="Pohl T."/>
            <person name="Merkel B.J."/>
            <person name="Hornburger P."/>
            <person name="Mueller R.-W."/>
            <person name="Bruemmer F."/>
            <person name="Labrenz M."/>
            <person name="Spormann A.M."/>
            <person name="Op den Camp H."/>
            <person name="Overmann J."/>
            <person name="Amann R."/>
            <person name="Jetten M.S.M."/>
            <person name="Mascher T."/>
            <person name="Medema M.H."/>
            <person name="Devos D.P."/>
            <person name="Kaster A.-K."/>
            <person name="Ovreas L."/>
            <person name="Rohde M."/>
            <person name="Galperin M.Y."/>
            <person name="Jogler C."/>
        </authorList>
    </citation>
    <scope>NUCLEOTIDE SEQUENCE [LARGE SCALE GENOMIC DNA]</scope>
    <source>
        <strain evidence="5 6">Pla85_3_4</strain>
    </source>
</reference>
<sequence>MPHRRPFPLTRFSPEIGGKAIVLLLLLLPGIHRLQAAEVDYTQQIRPLLKRKCWSCHGPLRQEAGLRTDTAAALLQGGDSGPALQARQPDDSLILERVAANADERMPPKGEPLTAAEQSLLRRWIAAGAPAPRNETPQRDPRNHWAFQSLAVPPPGVSPDHVPTAERLLPSRSVDAWIEERLQEQGLERSPPADATSLLRRMFFDLHGLPPTPAEISVWLPRLQQDRKQGATALLDYLLASPRYGERWAQHWLDLVRYADTHGYEVNTPRPHAWPYRDYVIRAFNQDTPYDRFLTEQLTGDQLGVDAATGFLVAAPALLPGQIGKDEASKRLARQDALDEIVVGVSATFLGLTVGCARCHDHKFDPIRHEDYYAMQAFFAGVDYGDRKLGQEPSASKLSAKEPPGKKTAGKEPAANLVYAGKFREPDTTSVLKRGDPEQPGKAVGPGVPAILGSVPLDPVASEPERRQALAAWIASPANPLTARVMANRIWQHHFGAGLVETPSDFGLNGAAPSHPELLDWLAQELIDSGWSIKYLHRRIVLSETYQQASRFRPEAAARDGDNRLLWRYPTRRIEAEAIRDSILQCSGELELQMGGPGFDFFEKRGGLSGFPPLEVFGPAEKRRMIYAHKIRMESAPVFGAFDCPDAGQATPLRSQSTTAIQALNLFNSPFLVDQSQRLAERVKAEAGASPVAQIEQAFQLTLARPPRASEAAASLQVVQQHGLPALCRVLFNSSEFLFLP</sequence>
<dbReference type="InterPro" id="IPR011444">
    <property type="entry name" value="DUF1549"/>
</dbReference>
<dbReference type="AlphaFoldDB" id="A0A518DNR6"/>
<dbReference type="PANTHER" id="PTHR35889">
    <property type="entry name" value="CYCLOINULO-OLIGOSACCHARIDE FRUCTANOTRANSFERASE-RELATED"/>
    <property type="match status" value="1"/>
</dbReference>
<gene>
    <name evidence="5" type="ORF">Pla8534_12230</name>
</gene>
<dbReference type="Pfam" id="PF07635">
    <property type="entry name" value="PSCyt1"/>
    <property type="match status" value="1"/>
</dbReference>
<dbReference type="InterPro" id="IPR036909">
    <property type="entry name" value="Cyt_c-like_dom_sf"/>
</dbReference>
<feature type="domain" description="DUF1553" evidence="3">
    <location>
        <begin position="466"/>
        <end position="717"/>
    </location>
</feature>
<dbReference type="PANTHER" id="PTHR35889:SF3">
    <property type="entry name" value="F-BOX DOMAIN-CONTAINING PROTEIN"/>
    <property type="match status" value="1"/>
</dbReference>
<evidence type="ECO:0000313" key="6">
    <source>
        <dbReference type="Proteomes" id="UP000317648"/>
    </source>
</evidence>
<evidence type="ECO:0000259" key="2">
    <source>
        <dbReference type="Pfam" id="PF07583"/>
    </source>
</evidence>
<protein>
    <submittedName>
        <fullName evidence="5">Planctomycete cytochrome C</fullName>
    </submittedName>
</protein>
<evidence type="ECO:0000313" key="5">
    <source>
        <dbReference type="EMBL" id="QDU93443.1"/>
    </source>
</evidence>
<feature type="region of interest" description="Disordered" evidence="1">
    <location>
        <begin position="393"/>
        <end position="412"/>
    </location>
</feature>